<dbReference type="InterPro" id="IPR036259">
    <property type="entry name" value="MFS_trans_sf"/>
</dbReference>
<evidence type="ECO:0000256" key="5">
    <source>
        <dbReference type="ARBA" id="ARBA00023136"/>
    </source>
</evidence>
<evidence type="ECO:0008006" key="9">
    <source>
        <dbReference type="Google" id="ProtNLM"/>
    </source>
</evidence>
<dbReference type="EMBL" id="JAVRRL010000042">
    <property type="protein sequence ID" value="KAK5111116.1"/>
    <property type="molecule type" value="Genomic_DNA"/>
</dbReference>
<dbReference type="Pfam" id="PF07690">
    <property type="entry name" value="MFS_1"/>
    <property type="match status" value="1"/>
</dbReference>
<evidence type="ECO:0000313" key="8">
    <source>
        <dbReference type="Proteomes" id="UP001310890"/>
    </source>
</evidence>
<evidence type="ECO:0000256" key="4">
    <source>
        <dbReference type="ARBA" id="ARBA00022989"/>
    </source>
</evidence>
<keyword evidence="3 6" id="KW-0812">Transmembrane</keyword>
<dbReference type="PANTHER" id="PTHR43791">
    <property type="entry name" value="PERMEASE-RELATED"/>
    <property type="match status" value="1"/>
</dbReference>
<feature type="transmembrane region" description="Helical" evidence="6">
    <location>
        <begin position="118"/>
        <end position="138"/>
    </location>
</feature>
<comment type="subcellular location">
    <subcellularLocation>
        <location evidence="1">Membrane</location>
        <topology evidence="1">Multi-pass membrane protein</topology>
    </subcellularLocation>
</comment>
<dbReference type="GO" id="GO:0016020">
    <property type="term" value="C:membrane"/>
    <property type="evidence" value="ECO:0007669"/>
    <property type="project" value="UniProtKB-SubCell"/>
</dbReference>
<feature type="transmembrane region" description="Helical" evidence="6">
    <location>
        <begin position="87"/>
        <end position="112"/>
    </location>
</feature>
<sequence length="373" mass="40808">MGDQSWTQEEDKRLMRKVDWRLVPILFICADLSGLDKTAISSAALYGLRENFGLTGAQYSCGGSAPFFGALAFMGPSAYCLKQFPAIAYFSFNILMWGVTAMCMTACTSFGGGFVCRFLLGGFEALLIPAVILIVSQWYTPSEQPKRNAIVLNVIAPIINGFVAWLVSYHKSSLPGWKINFLSLGAFTMLWSSVTFRFIPNNLLDTPWLSSRQRYMIIQRKSGDNTGVESPSFKFGQVLEALLDLNADGSNLCTEDHPSSTPKHERQESGIHGTARLLIHAVSDSVHGSQHSFNGLLPPYCAGELGLDIRRRFINTSNSSAQSTDLEKSGKPSDLASISAREVTDANSVEYTSNSTARCLSSREWPVAPQAVA</sequence>
<dbReference type="InterPro" id="IPR011701">
    <property type="entry name" value="MFS"/>
</dbReference>
<evidence type="ECO:0000256" key="6">
    <source>
        <dbReference type="SAM" id="Phobius"/>
    </source>
</evidence>
<dbReference type="Proteomes" id="UP001310890">
    <property type="component" value="Unassembled WGS sequence"/>
</dbReference>
<feature type="transmembrane region" description="Helical" evidence="6">
    <location>
        <begin position="179"/>
        <end position="199"/>
    </location>
</feature>
<name>A0AAN7TPW1_9PEZI</name>
<feature type="transmembrane region" description="Helical" evidence="6">
    <location>
        <begin position="150"/>
        <end position="167"/>
    </location>
</feature>
<evidence type="ECO:0000256" key="3">
    <source>
        <dbReference type="ARBA" id="ARBA00022692"/>
    </source>
</evidence>
<organism evidence="7 8">
    <name type="scientific">Meristemomyces frigidus</name>
    <dbReference type="NCBI Taxonomy" id="1508187"/>
    <lineage>
        <taxon>Eukaryota</taxon>
        <taxon>Fungi</taxon>
        <taxon>Dikarya</taxon>
        <taxon>Ascomycota</taxon>
        <taxon>Pezizomycotina</taxon>
        <taxon>Dothideomycetes</taxon>
        <taxon>Dothideomycetidae</taxon>
        <taxon>Mycosphaerellales</taxon>
        <taxon>Teratosphaeriaceae</taxon>
        <taxon>Meristemomyces</taxon>
    </lineage>
</organism>
<reference evidence="7" key="1">
    <citation type="submission" date="2023-08" db="EMBL/GenBank/DDBJ databases">
        <title>Black Yeasts Isolated from many extreme environments.</title>
        <authorList>
            <person name="Coleine C."/>
            <person name="Stajich J.E."/>
            <person name="Selbmann L."/>
        </authorList>
    </citation>
    <scope>NUCLEOTIDE SEQUENCE</scope>
    <source>
        <strain evidence="7">CCFEE 5401</strain>
    </source>
</reference>
<comment type="caution">
    <text evidence="7">The sequence shown here is derived from an EMBL/GenBank/DDBJ whole genome shotgun (WGS) entry which is preliminary data.</text>
</comment>
<dbReference type="SUPFAM" id="SSF103473">
    <property type="entry name" value="MFS general substrate transporter"/>
    <property type="match status" value="1"/>
</dbReference>
<protein>
    <recommendedName>
        <fullName evidence="9">Major facilitator superfamily (MFS) profile domain-containing protein</fullName>
    </recommendedName>
</protein>
<evidence type="ECO:0000256" key="1">
    <source>
        <dbReference type="ARBA" id="ARBA00004141"/>
    </source>
</evidence>
<feature type="transmembrane region" description="Helical" evidence="6">
    <location>
        <begin position="57"/>
        <end position="75"/>
    </location>
</feature>
<dbReference type="Gene3D" id="1.20.1250.20">
    <property type="entry name" value="MFS general substrate transporter like domains"/>
    <property type="match status" value="1"/>
</dbReference>
<keyword evidence="5 6" id="KW-0472">Membrane</keyword>
<gene>
    <name evidence="7" type="ORF">LTR62_005315</name>
</gene>
<dbReference type="AlphaFoldDB" id="A0AAN7TPW1"/>
<keyword evidence="4 6" id="KW-1133">Transmembrane helix</keyword>
<accession>A0AAN7TPW1</accession>
<dbReference type="GO" id="GO:0022857">
    <property type="term" value="F:transmembrane transporter activity"/>
    <property type="evidence" value="ECO:0007669"/>
    <property type="project" value="InterPro"/>
</dbReference>
<evidence type="ECO:0000256" key="2">
    <source>
        <dbReference type="ARBA" id="ARBA00022448"/>
    </source>
</evidence>
<dbReference type="PANTHER" id="PTHR43791:SF41">
    <property type="entry name" value="MAJOR FACILITATOR SUPERFAMILY (MFS) PROFILE DOMAIN-CONTAINING PROTEIN"/>
    <property type="match status" value="1"/>
</dbReference>
<proteinExistence type="predicted"/>
<keyword evidence="2" id="KW-0813">Transport</keyword>
<evidence type="ECO:0000313" key="7">
    <source>
        <dbReference type="EMBL" id="KAK5111116.1"/>
    </source>
</evidence>